<reference evidence="2" key="1">
    <citation type="submission" date="2021-05" db="EMBL/GenBank/DDBJ databases">
        <authorList>
            <person name="Alioto T."/>
            <person name="Alioto T."/>
            <person name="Gomez Garrido J."/>
        </authorList>
    </citation>
    <scope>NUCLEOTIDE SEQUENCE</scope>
</reference>
<dbReference type="EMBL" id="HBUE01277951">
    <property type="protein sequence ID" value="CAG6567338.1"/>
    <property type="molecule type" value="Transcribed_RNA"/>
</dbReference>
<evidence type="ECO:0000313" key="2">
    <source>
        <dbReference type="EMBL" id="CAG6515839.1"/>
    </source>
</evidence>
<dbReference type="EMBL" id="HBUE01172499">
    <property type="protein sequence ID" value="CAG6515839.1"/>
    <property type="molecule type" value="Transcribed_RNA"/>
</dbReference>
<sequence length="120" mass="13600">MNSRCRTGLDVFKIVSANAVEVHDLDEGSIKMVPSNKLYGAKGFIRNLPVYSMTAKKKSGLLIKHLQDLRSAKLFESKPYIYDDVKLINLNVNALLLENHDKNTTRRPKRKSPSAREEEA</sequence>
<dbReference type="EMBL" id="HBUE01172496">
    <property type="protein sequence ID" value="CAG6515838.1"/>
    <property type="molecule type" value="Transcribed_RNA"/>
</dbReference>
<protein>
    <submittedName>
        <fullName evidence="2">(northern house mosquito) hypothetical protein</fullName>
    </submittedName>
</protein>
<accession>A0A8D8DRT2</accession>
<name>A0A8D8DRT2_CULPI</name>
<dbReference type="EMBL" id="HBUE01277954">
    <property type="protein sequence ID" value="CAG6567339.1"/>
    <property type="molecule type" value="Transcribed_RNA"/>
</dbReference>
<feature type="region of interest" description="Disordered" evidence="1">
    <location>
        <begin position="99"/>
        <end position="120"/>
    </location>
</feature>
<dbReference type="AlphaFoldDB" id="A0A8D8DRT2"/>
<organism evidence="2">
    <name type="scientific">Culex pipiens</name>
    <name type="common">House mosquito</name>
    <dbReference type="NCBI Taxonomy" id="7175"/>
    <lineage>
        <taxon>Eukaryota</taxon>
        <taxon>Metazoa</taxon>
        <taxon>Ecdysozoa</taxon>
        <taxon>Arthropoda</taxon>
        <taxon>Hexapoda</taxon>
        <taxon>Insecta</taxon>
        <taxon>Pterygota</taxon>
        <taxon>Neoptera</taxon>
        <taxon>Endopterygota</taxon>
        <taxon>Diptera</taxon>
        <taxon>Nematocera</taxon>
        <taxon>Culicoidea</taxon>
        <taxon>Culicidae</taxon>
        <taxon>Culicinae</taxon>
        <taxon>Culicini</taxon>
        <taxon>Culex</taxon>
        <taxon>Culex</taxon>
    </lineage>
</organism>
<proteinExistence type="predicted"/>
<evidence type="ECO:0000256" key="1">
    <source>
        <dbReference type="SAM" id="MobiDB-lite"/>
    </source>
</evidence>